<dbReference type="EMBL" id="JAAEEH010000055">
    <property type="protein sequence ID" value="NDL68724.1"/>
    <property type="molecule type" value="Genomic_DNA"/>
</dbReference>
<proteinExistence type="inferred from homology"/>
<dbReference type="AlphaFoldDB" id="A0A7X5HXZ1"/>
<dbReference type="InterPro" id="IPR009620">
    <property type="entry name" value="UPF0236"/>
</dbReference>
<name>A0A7X5HXZ1_9FIRM</name>
<reference evidence="2 3" key="1">
    <citation type="submission" date="2020-01" db="EMBL/GenBank/DDBJ databases">
        <title>Anaeroalcalibacter tamaniensis gen. nov., sp. nov., moderately halophilic strictly anaerobic fermenter bacterium from mud volcano of Taman peninsula.</title>
        <authorList>
            <person name="Frolova A."/>
            <person name="Merkel A.Y."/>
            <person name="Slobodkin A.I."/>
        </authorList>
    </citation>
    <scope>NUCLEOTIDE SEQUENCE [LARGE SCALE GENOMIC DNA]</scope>
    <source>
        <strain evidence="2 3">F-3ap</strain>
    </source>
</reference>
<evidence type="ECO:0000256" key="1">
    <source>
        <dbReference type="ARBA" id="ARBA00006539"/>
    </source>
</evidence>
<comment type="caution">
    <text evidence="2">The sequence shown here is derived from an EMBL/GenBank/DDBJ whole genome shotgun (WGS) entry which is preliminary data.</text>
</comment>
<sequence>MNTILSEKVTTFKEFEKRIFEEACNLARKMTEEVLQQLDDRIAEARDKTLYRDKGGRKTSIKTIYGTVEYSRRVYERTSEEGKKEYVYLLDQEMQMERIGLLSTNLAEKIVEGATKLSYRATADEVSSMTGQSISHGGAWNLVQTLGEKLDEEEKGLVAAMKQERLQGEEETPILFEEMDGIYLNMQRKDRPAKKGKREMKVSMAYNLDSRQHVTMLEV</sequence>
<dbReference type="Pfam" id="PF06782">
    <property type="entry name" value="UPF0236"/>
    <property type="match status" value="1"/>
</dbReference>
<keyword evidence="3" id="KW-1185">Reference proteome</keyword>
<dbReference type="RefSeq" id="WP_162371445.1">
    <property type="nucleotide sequence ID" value="NZ_JAAEEH010000055.1"/>
</dbReference>
<protein>
    <recommendedName>
        <fullName evidence="4">ISLre2 family transposase</fullName>
    </recommendedName>
</protein>
<dbReference type="Proteomes" id="UP000461585">
    <property type="component" value="Unassembled WGS sequence"/>
</dbReference>
<evidence type="ECO:0000313" key="2">
    <source>
        <dbReference type="EMBL" id="NDL68724.1"/>
    </source>
</evidence>
<evidence type="ECO:0000313" key="3">
    <source>
        <dbReference type="Proteomes" id="UP000461585"/>
    </source>
</evidence>
<evidence type="ECO:0008006" key="4">
    <source>
        <dbReference type="Google" id="ProtNLM"/>
    </source>
</evidence>
<comment type="similarity">
    <text evidence="1">Belongs to the UPF0236 family.</text>
</comment>
<accession>A0A7X5HXZ1</accession>
<gene>
    <name evidence="2" type="ORF">GXN74_13350</name>
</gene>
<organism evidence="2 3">
    <name type="scientific">Anaerotalea alkaliphila</name>
    <dbReference type="NCBI Taxonomy" id="2662126"/>
    <lineage>
        <taxon>Bacteria</taxon>
        <taxon>Bacillati</taxon>
        <taxon>Bacillota</taxon>
        <taxon>Clostridia</taxon>
        <taxon>Eubacteriales</taxon>
        <taxon>Anaerotalea</taxon>
    </lineage>
</organism>